<evidence type="ECO:0000256" key="7">
    <source>
        <dbReference type="ARBA" id="ARBA00022842"/>
    </source>
</evidence>
<evidence type="ECO:0000256" key="5">
    <source>
        <dbReference type="ARBA" id="ARBA00022695"/>
    </source>
</evidence>
<dbReference type="Gene3D" id="3.30.1370.10">
    <property type="entry name" value="K Homology domain, type 1"/>
    <property type="match status" value="1"/>
</dbReference>
<dbReference type="InterPro" id="IPR015848">
    <property type="entry name" value="PNPase_PH_RNA-bd_bac/org-type"/>
</dbReference>
<keyword evidence="4 10" id="KW-0808">Transferase</keyword>
<evidence type="ECO:0000256" key="1">
    <source>
        <dbReference type="ARBA" id="ARBA00007404"/>
    </source>
</evidence>
<dbReference type="CDD" id="cd04472">
    <property type="entry name" value="S1_PNPase"/>
    <property type="match status" value="1"/>
</dbReference>
<dbReference type="SUPFAM" id="SSF50249">
    <property type="entry name" value="Nucleic acid-binding proteins"/>
    <property type="match status" value="1"/>
</dbReference>
<dbReference type="NCBIfam" id="TIGR03591">
    <property type="entry name" value="polynuc_phos"/>
    <property type="match status" value="1"/>
</dbReference>
<evidence type="ECO:0000256" key="6">
    <source>
        <dbReference type="ARBA" id="ARBA00022723"/>
    </source>
</evidence>
<dbReference type="GO" id="GO:0006402">
    <property type="term" value="P:mRNA catabolic process"/>
    <property type="evidence" value="ECO:0007669"/>
    <property type="project" value="InterPro"/>
</dbReference>
<dbReference type="InterPro" id="IPR036612">
    <property type="entry name" value="KH_dom_type_1_sf"/>
</dbReference>
<evidence type="ECO:0000313" key="10">
    <source>
        <dbReference type="EMBL" id="VAX35932.1"/>
    </source>
</evidence>
<dbReference type="SUPFAM" id="SSF54791">
    <property type="entry name" value="Eukaryotic type KH-domain (KH-domain type I)"/>
    <property type="match status" value="1"/>
</dbReference>
<dbReference type="Pfam" id="PF01138">
    <property type="entry name" value="RNase_PH"/>
    <property type="match status" value="1"/>
</dbReference>
<dbReference type="PANTHER" id="PTHR11252:SF0">
    <property type="entry name" value="POLYRIBONUCLEOTIDE NUCLEOTIDYLTRANSFERASE 1, MITOCHONDRIAL"/>
    <property type="match status" value="1"/>
</dbReference>
<dbReference type="Pfam" id="PF00575">
    <property type="entry name" value="S1"/>
    <property type="match status" value="1"/>
</dbReference>
<accession>A0A3B1D5I2</accession>
<proteinExistence type="inferred from homology"/>
<dbReference type="CDD" id="cd02393">
    <property type="entry name" value="KH-I_PNPase"/>
    <property type="match status" value="1"/>
</dbReference>
<dbReference type="InterPro" id="IPR003029">
    <property type="entry name" value="S1_domain"/>
</dbReference>
<keyword evidence="7" id="KW-0460">Magnesium</keyword>
<evidence type="ECO:0000256" key="8">
    <source>
        <dbReference type="ARBA" id="ARBA00022884"/>
    </source>
</evidence>
<dbReference type="SUPFAM" id="SSF55666">
    <property type="entry name" value="Ribonuclease PH domain 2-like"/>
    <property type="match status" value="1"/>
</dbReference>
<dbReference type="InterPro" id="IPR027408">
    <property type="entry name" value="PNPase/RNase_PH_dom_sf"/>
</dbReference>
<feature type="domain" description="S1 motif" evidence="9">
    <location>
        <begin position="397"/>
        <end position="465"/>
    </location>
</feature>
<evidence type="ECO:0000259" key="9">
    <source>
        <dbReference type="PROSITE" id="PS50126"/>
    </source>
</evidence>
<dbReference type="Pfam" id="PF03726">
    <property type="entry name" value="PNPase"/>
    <property type="match status" value="1"/>
</dbReference>
<dbReference type="FunFam" id="2.40.50.140:FF:000189">
    <property type="entry name" value="Polyribonucleotide nucleotidyltransferase, putative"/>
    <property type="match status" value="1"/>
</dbReference>
<dbReference type="Gene3D" id="2.40.50.140">
    <property type="entry name" value="Nucleic acid-binding proteins"/>
    <property type="match status" value="1"/>
</dbReference>
<dbReference type="InterPro" id="IPR020568">
    <property type="entry name" value="Ribosomal_Su5_D2-typ_SF"/>
</dbReference>
<dbReference type="EMBL" id="UOGK01000021">
    <property type="protein sequence ID" value="VAX35932.1"/>
    <property type="molecule type" value="Genomic_DNA"/>
</dbReference>
<dbReference type="FunFam" id="3.30.230.70:FF:000002">
    <property type="entry name" value="Polyribonucleotide nucleotidyltransferase"/>
    <property type="match status" value="1"/>
</dbReference>
<dbReference type="InterPro" id="IPR004088">
    <property type="entry name" value="KH_dom_type_1"/>
</dbReference>
<dbReference type="SMART" id="SM00322">
    <property type="entry name" value="KH"/>
    <property type="match status" value="1"/>
</dbReference>
<dbReference type="InterPro" id="IPR004087">
    <property type="entry name" value="KH_dom"/>
</dbReference>
<keyword evidence="6" id="KW-0479">Metal-binding</keyword>
<dbReference type="FunFam" id="3.30.1370.10:FF:000001">
    <property type="entry name" value="Polyribonucleotide nucleotidyltransferase"/>
    <property type="match status" value="1"/>
</dbReference>
<name>A0A3B1D5I2_9ZZZZ</name>
<keyword evidence="5 10" id="KW-0548">Nucleotidyltransferase</keyword>
<dbReference type="GO" id="GO:0004654">
    <property type="term" value="F:polyribonucleotide nucleotidyltransferase activity"/>
    <property type="evidence" value="ECO:0007669"/>
    <property type="project" value="UniProtKB-EC"/>
</dbReference>
<sequence>PADEVTAKVKEVCTDGMMAARQIVGKQERSEAVDALRTKLLDEHFQINESGTYGEFAASTKARSQAKDAFRTLEKKVTRKLIVEKQARADGRAPKEIREIECEVGIFERTHGSAFFQRGETQSLVSCTLGTGRDEQIVDGLTPEYSKKFTLHYNFPPFCTGEARRIMGPGRREIGHGALAERSLMAILPSPEDFPYTVRIVSDITESNGSSSMASVCGGCLALMDAGVPIRGTVAGISVGRFTDENGKNEIFVTDILGEEDFFGDMDFKVSGTREGITGIQLDLKARGVDLKQIEVIFEQALQGRLEIIETMEKTIAEPRADISPYAPKMVTLKITVDKIGKLIGPGGKMIRALQDKHGVNIDVEDDGTVMVSATNGPSVDAAVSEIEALCEEIKVGTIYDGKVVSTKDFGAFIELAPGTDGMCHISELADGFVKNVEDIVKIGDVVKVKVIMVDEQGRIKLSRKQAMAKSEEETVEA</sequence>
<reference evidence="10" key="1">
    <citation type="submission" date="2018-06" db="EMBL/GenBank/DDBJ databases">
        <authorList>
            <person name="Zhirakovskaya E."/>
        </authorList>
    </citation>
    <scope>NUCLEOTIDE SEQUENCE</scope>
</reference>
<gene>
    <name evidence="10" type="ORF">MNBD_PLANCTO03-1403</name>
</gene>
<dbReference type="EC" id="2.7.7.8" evidence="2"/>
<dbReference type="NCBIfam" id="NF008805">
    <property type="entry name" value="PRK11824.1"/>
    <property type="match status" value="1"/>
</dbReference>
<organism evidence="10">
    <name type="scientific">hydrothermal vent metagenome</name>
    <dbReference type="NCBI Taxonomy" id="652676"/>
    <lineage>
        <taxon>unclassified sequences</taxon>
        <taxon>metagenomes</taxon>
        <taxon>ecological metagenomes</taxon>
    </lineage>
</organism>
<comment type="similarity">
    <text evidence="1">Belongs to the polyribonucleotide nucleotidyltransferase family.</text>
</comment>
<evidence type="ECO:0000256" key="2">
    <source>
        <dbReference type="ARBA" id="ARBA00012416"/>
    </source>
</evidence>
<dbReference type="Pfam" id="PF00013">
    <property type="entry name" value="KH_1"/>
    <property type="match status" value="1"/>
</dbReference>
<dbReference type="PROSITE" id="PS50084">
    <property type="entry name" value="KH_TYPE_1"/>
    <property type="match status" value="1"/>
</dbReference>
<evidence type="ECO:0000256" key="3">
    <source>
        <dbReference type="ARBA" id="ARBA00022490"/>
    </source>
</evidence>
<dbReference type="InterPro" id="IPR012162">
    <property type="entry name" value="PNPase"/>
</dbReference>
<dbReference type="GO" id="GO:0046872">
    <property type="term" value="F:metal ion binding"/>
    <property type="evidence" value="ECO:0007669"/>
    <property type="project" value="UniProtKB-KW"/>
</dbReference>
<dbReference type="SMART" id="SM00316">
    <property type="entry name" value="S1"/>
    <property type="match status" value="1"/>
</dbReference>
<dbReference type="AlphaFoldDB" id="A0A3B1D5I2"/>
<dbReference type="CDD" id="cd11364">
    <property type="entry name" value="RNase_PH_PNPase_2"/>
    <property type="match status" value="1"/>
</dbReference>
<dbReference type="GO" id="GO:0000175">
    <property type="term" value="F:3'-5'-RNA exonuclease activity"/>
    <property type="evidence" value="ECO:0007669"/>
    <property type="project" value="TreeGrafter"/>
</dbReference>
<evidence type="ECO:0000256" key="4">
    <source>
        <dbReference type="ARBA" id="ARBA00022679"/>
    </source>
</evidence>
<dbReference type="PANTHER" id="PTHR11252">
    <property type="entry name" value="POLYRIBONUCLEOTIDE NUCLEOTIDYLTRANSFERASE"/>
    <property type="match status" value="1"/>
</dbReference>
<feature type="non-terminal residue" evidence="10">
    <location>
        <position position="1"/>
    </location>
</feature>
<dbReference type="InterPro" id="IPR012340">
    <property type="entry name" value="NA-bd_OB-fold"/>
</dbReference>
<dbReference type="SUPFAM" id="SSF54211">
    <property type="entry name" value="Ribosomal protein S5 domain 2-like"/>
    <property type="match status" value="1"/>
</dbReference>
<dbReference type="InterPro" id="IPR036345">
    <property type="entry name" value="ExoRNase_PH_dom2_sf"/>
</dbReference>
<keyword evidence="8" id="KW-0694">RNA-binding</keyword>
<keyword evidence="3" id="KW-0963">Cytoplasm</keyword>
<dbReference type="GO" id="GO:0006396">
    <property type="term" value="P:RNA processing"/>
    <property type="evidence" value="ECO:0007669"/>
    <property type="project" value="InterPro"/>
</dbReference>
<protein>
    <recommendedName>
        <fullName evidence="2">polyribonucleotide nucleotidyltransferase</fullName>
        <ecNumber evidence="2">2.7.7.8</ecNumber>
    </recommendedName>
</protein>
<dbReference type="InterPro" id="IPR001247">
    <property type="entry name" value="ExoRNase_PH_dom1"/>
</dbReference>
<dbReference type="GO" id="GO:0005829">
    <property type="term" value="C:cytosol"/>
    <property type="evidence" value="ECO:0007669"/>
    <property type="project" value="TreeGrafter"/>
</dbReference>
<dbReference type="Gene3D" id="3.30.230.70">
    <property type="entry name" value="GHMP Kinase, N-terminal domain"/>
    <property type="match status" value="1"/>
</dbReference>
<dbReference type="GO" id="GO:0003723">
    <property type="term" value="F:RNA binding"/>
    <property type="evidence" value="ECO:0007669"/>
    <property type="project" value="UniProtKB-KW"/>
</dbReference>
<dbReference type="PROSITE" id="PS50126">
    <property type="entry name" value="S1"/>
    <property type="match status" value="1"/>
</dbReference>